<dbReference type="EMBL" id="CAJVQC010104782">
    <property type="protein sequence ID" value="CAG8832820.1"/>
    <property type="molecule type" value="Genomic_DNA"/>
</dbReference>
<gene>
    <name evidence="1" type="ORF">RPERSI_LOCUS28604</name>
</gene>
<comment type="caution">
    <text evidence="1">The sequence shown here is derived from an EMBL/GenBank/DDBJ whole genome shotgun (WGS) entry which is preliminary data.</text>
</comment>
<sequence length="111" mass="12602">KTDQNAQLQTNYNALLERITDLTSTINTAIKKSIEDSQPLFEDVLKKTLENLNIAKDIKDIKDAINQIDNKGLKKTINDRTQSLEDKIANIRFPELPKPPEVDLSEILKEA</sequence>
<evidence type="ECO:0000313" key="1">
    <source>
        <dbReference type="EMBL" id="CAG8832820.1"/>
    </source>
</evidence>
<organism evidence="1 2">
    <name type="scientific">Racocetra persica</name>
    <dbReference type="NCBI Taxonomy" id="160502"/>
    <lineage>
        <taxon>Eukaryota</taxon>
        <taxon>Fungi</taxon>
        <taxon>Fungi incertae sedis</taxon>
        <taxon>Mucoromycota</taxon>
        <taxon>Glomeromycotina</taxon>
        <taxon>Glomeromycetes</taxon>
        <taxon>Diversisporales</taxon>
        <taxon>Gigasporaceae</taxon>
        <taxon>Racocetra</taxon>
    </lineage>
</organism>
<keyword evidence="2" id="KW-1185">Reference proteome</keyword>
<name>A0ACA9SB89_9GLOM</name>
<proteinExistence type="predicted"/>
<reference evidence="1" key="1">
    <citation type="submission" date="2021-06" db="EMBL/GenBank/DDBJ databases">
        <authorList>
            <person name="Kallberg Y."/>
            <person name="Tangrot J."/>
            <person name="Rosling A."/>
        </authorList>
    </citation>
    <scope>NUCLEOTIDE SEQUENCE</scope>
    <source>
        <strain evidence="1">MA461A</strain>
    </source>
</reference>
<accession>A0ACA9SB89</accession>
<evidence type="ECO:0000313" key="2">
    <source>
        <dbReference type="Proteomes" id="UP000789920"/>
    </source>
</evidence>
<protein>
    <submittedName>
        <fullName evidence="1">13934_t:CDS:1</fullName>
    </submittedName>
</protein>
<feature type="non-terminal residue" evidence="1">
    <location>
        <position position="1"/>
    </location>
</feature>
<dbReference type="Proteomes" id="UP000789920">
    <property type="component" value="Unassembled WGS sequence"/>
</dbReference>